<evidence type="ECO:0000313" key="3">
    <source>
        <dbReference type="Proteomes" id="UP001254832"/>
    </source>
</evidence>
<reference evidence="2" key="1">
    <citation type="submission" date="2023-07" db="EMBL/GenBank/DDBJ databases">
        <title>Sorghum-associated microbial communities from plants grown in Nebraska, USA.</title>
        <authorList>
            <person name="Schachtman D."/>
        </authorList>
    </citation>
    <scope>NUCLEOTIDE SEQUENCE</scope>
    <source>
        <strain evidence="2">BE80</strain>
    </source>
</reference>
<dbReference type="AlphaFoldDB" id="A0AAP5H2R1"/>
<comment type="caution">
    <text evidence="2">The sequence shown here is derived from an EMBL/GenBank/DDBJ whole genome shotgun (WGS) entry which is preliminary data.</text>
</comment>
<organism evidence="2 3">
    <name type="scientific">Paenibacillus amylolyticus</name>
    <dbReference type="NCBI Taxonomy" id="1451"/>
    <lineage>
        <taxon>Bacteria</taxon>
        <taxon>Bacillati</taxon>
        <taxon>Bacillota</taxon>
        <taxon>Bacilli</taxon>
        <taxon>Bacillales</taxon>
        <taxon>Paenibacillaceae</taxon>
        <taxon>Paenibacillus</taxon>
    </lineage>
</organism>
<keyword evidence="1" id="KW-0812">Transmembrane</keyword>
<protein>
    <submittedName>
        <fullName evidence="2">Membrane protein</fullName>
    </submittedName>
</protein>
<evidence type="ECO:0000256" key="1">
    <source>
        <dbReference type="SAM" id="Phobius"/>
    </source>
</evidence>
<dbReference type="EMBL" id="JAVDTR010000008">
    <property type="protein sequence ID" value="MDR6724727.1"/>
    <property type="molecule type" value="Genomic_DNA"/>
</dbReference>
<feature type="transmembrane region" description="Helical" evidence="1">
    <location>
        <begin position="21"/>
        <end position="45"/>
    </location>
</feature>
<proteinExistence type="predicted"/>
<feature type="transmembrane region" description="Helical" evidence="1">
    <location>
        <begin position="65"/>
        <end position="87"/>
    </location>
</feature>
<gene>
    <name evidence="2" type="ORF">J2W91_003195</name>
</gene>
<keyword evidence="1" id="KW-1133">Transmembrane helix</keyword>
<accession>A0AAP5H2R1</accession>
<sequence length="96" mass="11079">MDITQNNWNKMLTAGVFKFCFLKPFLVGIYTFVFCIVLIVAMHMFSYGFNNTLNAFHIQWSSPGVIILITLCLLTSVSGIIKNCYLWKKHSDKYSK</sequence>
<keyword evidence="1" id="KW-0472">Membrane</keyword>
<dbReference type="Proteomes" id="UP001254832">
    <property type="component" value="Unassembled WGS sequence"/>
</dbReference>
<name>A0AAP5H2R1_PAEAM</name>
<evidence type="ECO:0000313" key="2">
    <source>
        <dbReference type="EMBL" id="MDR6724727.1"/>
    </source>
</evidence>